<keyword evidence="5" id="KW-1185">Reference proteome</keyword>
<feature type="region of interest" description="Disordered" evidence="2">
    <location>
        <begin position="164"/>
        <end position="185"/>
    </location>
</feature>
<protein>
    <submittedName>
        <fullName evidence="4">Dipeptidyl aminopeptidase/acylaminoacyl peptidase</fullName>
    </submittedName>
</protein>
<dbReference type="PANTHER" id="PTHR42776:SF27">
    <property type="entry name" value="DIPEPTIDYL PEPTIDASE FAMILY MEMBER 6"/>
    <property type="match status" value="1"/>
</dbReference>
<evidence type="ECO:0000259" key="3">
    <source>
        <dbReference type="Pfam" id="PF00326"/>
    </source>
</evidence>
<gene>
    <name evidence="4" type="ORF">SAMN05660226_00841</name>
</gene>
<reference evidence="4 5" key="1">
    <citation type="submission" date="2017-02" db="EMBL/GenBank/DDBJ databases">
        <authorList>
            <person name="Peterson S.W."/>
        </authorList>
    </citation>
    <scope>NUCLEOTIDE SEQUENCE [LARGE SCALE GENOMIC DNA]</scope>
    <source>
        <strain evidence="4 5">DSM 22899</strain>
    </source>
</reference>
<dbReference type="Proteomes" id="UP000190541">
    <property type="component" value="Unassembled WGS sequence"/>
</dbReference>
<evidence type="ECO:0000256" key="1">
    <source>
        <dbReference type="ARBA" id="ARBA00022801"/>
    </source>
</evidence>
<dbReference type="InterPro" id="IPR029058">
    <property type="entry name" value="AB_hydrolase_fold"/>
</dbReference>
<keyword evidence="4" id="KW-0031">Aminopeptidase</keyword>
<dbReference type="GO" id="GO:0004252">
    <property type="term" value="F:serine-type endopeptidase activity"/>
    <property type="evidence" value="ECO:0007669"/>
    <property type="project" value="TreeGrafter"/>
</dbReference>
<keyword evidence="1" id="KW-0378">Hydrolase</keyword>
<dbReference type="SUPFAM" id="SSF82171">
    <property type="entry name" value="DPP6 N-terminal domain-like"/>
    <property type="match status" value="1"/>
</dbReference>
<evidence type="ECO:0000313" key="5">
    <source>
        <dbReference type="Proteomes" id="UP000190541"/>
    </source>
</evidence>
<dbReference type="STRING" id="623280.SAMN05660226_00841"/>
<dbReference type="AlphaFoldDB" id="A0A1T5AKA7"/>
<dbReference type="GO" id="GO:0006508">
    <property type="term" value="P:proteolysis"/>
    <property type="evidence" value="ECO:0007669"/>
    <property type="project" value="InterPro"/>
</dbReference>
<dbReference type="PANTHER" id="PTHR42776">
    <property type="entry name" value="SERINE PEPTIDASE S9 FAMILY MEMBER"/>
    <property type="match status" value="1"/>
</dbReference>
<dbReference type="GO" id="GO:0004177">
    <property type="term" value="F:aminopeptidase activity"/>
    <property type="evidence" value="ECO:0007669"/>
    <property type="project" value="UniProtKB-KW"/>
</dbReference>
<name>A0A1T5AKA7_9SPHI</name>
<accession>A0A1T5AKA7</accession>
<evidence type="ECO:0000313" key="4">
    <source>
        <dbReference type="EMBL" id="SKB35325.1"/>
    </source>
</evidence>
<dbReference type="EMBL" id="FUYS01000002">
    <property type="protein sequence ID" value="SKB35325.1"/>
    <property type="molecule type" value="Genomic_DNA"/>
</dbReference>
<proteinExistence type="predicted"/>
<dbReference type="Pfam" id="PF00326">
    <property type="entry name" value="Peptidase_S9"/>
    <property type="match status" value="1"/>
</dbReference>
<evidence type="ECO:0000256" key="2">
    <source>
        <dbReference type="SAM" id="MobiDB-lite"/>
    </source>
</evidence>
<dbReference type="InterPro" id="IPR001375">
    <property type="entry name" value="Peptidase_S9_cat"/>
</dbReference>
<feature type="domain" description="Peptidase S9 prolyl oligopeptidase catalytic" evidence="3">
    <location>
        <begin position="754"/>
        <end position="921"/>
    </location>
</feature>
<dbReference type="SUPFAM" id="SSF53474">
    <property type="entry name" value="alpha/beta-Hydrolases"/>
    <property type="match status" value="1"/>
</dbReference>
<keyword evidence="4" id="KW-0645">Protease</keyword>
<organism evidence="4 5">
    <name type="scientific">Parapedobacter luteus</name>
    <dbReference type="NCBI Taxonomy" id="623280"/>
    <lineage>
        <taxon>Bacteria</taxon>
        <taxon>Pseudomonadati</taxon>
        <taxon>Bacteroidota</taxon>
        <taxon>Sphingobacteriia</taxon>
        <taxon>Sphingobacteriales</taxon>
        <taxon>Sphingobacteriaceae</taxon>
        <taxon>Parapedobacter</taxon>
    </lineage>
</organism>
<sequence length="946" mass="107202">MNTQPHLTMQKIATFFFLLFVAGTTLAQKKPLDHSVYDGWQSISTSAISKNGQFIYYIISPQEGDAELVVTTPQNQPLGRIHRAANPSFSPDGKFLIAQIKPFFKDTREAKIKKKKPDEMPKDSLAIMALGTADVYKIPAVKSYKTPEESGNYIAYISEQNPVRPDTTAADTSKAGKPERKKAQSVLHIRHLTDGEETTIERVETYYFSKDGHVLVYVRTAAEKDSIGTDAGLYYYDLATKTSRHISRGKGVYKNIAFDESASQLAFVADKSPEKSLQKTFNLYYYTSDQDTAVIIAHRQTAGMPQHWSVSGEGNVRFSKNGAKLFFGVAPIPAVKDTTLVEFEHAKVDIWHWKDDYLQSQQLANLRREQNRSYLAVTYPKQGRKIIPLADEQLPDTRLTEDADNEFALATTDVGRRIETQWQTGSFQDIYAVSTVDGSRKKIAENVRGSISLSPQGTYAVWFNRTDGNWYSHDIQRGHTVQLNTDVPVSFADEDNDVPDEPNGYGIAGWDEDDKEVFIYDKYDIWAFRPDGTKRRLVTNGAGRSNQITFRYQDLTDGRPSMFRRGGAAVIDVKKPWILSAFSHVTKENGWYTTDGRNNRDPKAIVIGPYRYGQIKSAEDTDLYVYTKENYVSPPDLYTSTDLIRETKLSSINPQQQQYNWGTAELVKWTTPKGYAAEGILYKPEDFDPSKKYPVIAYFYERLSNGLYSYIPPSPTPSRLNISFFVSNGYLVFAPDIRYEIGYPGQSAEEYVNSGMEALKAQPWVDGEHLAVQGQSWGGYQVAHLITRTDMYAAAWAGAPVVNMTSAYGGIRWDSGMNRQFQYERTQSRIGATLWENPQLYIENSPLFHLPNVMTPVVIMSNDEDGAVPWYQGIEMFTALRRLQKPVWMLNYNGEAHNLVQRQNRKDIQRRQLEFFDHFLKGKPAAPWIEKGVPAVLKGIDWGFGK</sequence>
<dbReference type="Gene3D" id="3.40.50.1820">
    <property type="entry name" value="alpha/beta hydrolase"/>
    <property type="match status" value="1"/>
</dbReference>